<dbReference type="InterPro" id="IPR029063">
    <property type="entry name" value="SAM-dependent_MTases_sf"/>
</dbReference>
<dbReference type="GO" id="GO:0032259">
    <property type="term" value="P:methylation"/>
    <property type="evidence" value="ECO:0007669"/>
    <property type="project" value="UniProtKB-KW"/>
</dbReference>
<keyword evidence="3" id="KW-1185">Reference proteome</keyword>
<protein>
    <submittedName>
        <fullName evidence="2">2-polyprenyl-3-methyl-5-hydroxy-6-metoxy-1, 4-benzoquinol methylase</fullName>
    </submittedName>
</protein>
<evidence type="ECO:0000256" key="1">
    <source>
        <dbReference type="SAM" id="Coils"/>
    </source>
</evidence>
<dbReference type="Proteomes" id="UP000698059">
    <property type="component" value="Unassembled WGS sequence"/>
</dbReference>
<proteinExistence type="predicted"/>
<keyword evidence="2" id="KW-0808">Transferase</keyword>
<name>A0ABS2LIV0_9CELL</name>
<dbReference type="CDD" id="cd02440">
    <property type="entry name" value="AdoMet_MTases"/>
    <property type="match status" value="1"/>
</dbReference>
<dbReference type="RefSeq" id="WP_205308150.1">
    <property type="nucleotide sequence ID" value="NZ_BAAAVF010000003.1"/>
</dbReference>
<gene>
    <name evidence="2" type="ORF">JOD49_003278</name>
</gene>
<evidence type="ECO:0000313" key="2">
    <source>
        <dbReference type="EMBL" id="MBM7480358.1"/>
    </source>
</evidence>
<dbReference type="Gene3D" id="3.40.50.150">
    <property type="entry name" value="Vaccinia Virus protein VP39"/>
    <property type="match status" value="1"/>
</dbReference>
<dbReference type="EMBL" id="JAFBBO010000001">
    <property type="protein sequence ID" value="MBM7480358.1"/>
    <property type="molecule type" value="Genomic_DNA"/>
</dbReference>
<dbReference type="Pfam" id="PF13489">
    <property type="entry name" value="Methyltransf_23"/>
    <property type="match status" value="1"/>
</dbReference>
<keyword evidence="2" id="KW-0489">Methyltransferase</keyword>
<reference evidence="2 3" key="1">
    <citation type="submission" date="2021-01" db="EMBL/GenBank/DDBJ databases">
        <title>Sequencing the genomes of 1000 actinobacteria strains.</title>
        <authorList>
            <person name="Klenk H.-P."/>
        </authorList>
    </citation>
    <scope>NUCLEOTIDE SEQUENCE [LARGE SCALE GENOMIC DNA]</scope>
    <source>
        <strain evidence="2 3">DSM 46000</strain>
    </source>
</reference>
<comment type="caution">
    <text evidence="2">The sequence shown here is derived from an EMBL/GenBank/DDBJ whole genome shotgun (WGS) entry which is preliminary data.</text>
</comment>
<feature type="coiled-coil region" evidence="1">
    <location>
        <begin position="270"/>
        <end position="304"/>
    </location>
</feature>
<sequence>MTLYETVIDTNVVNSSHTQIVDLVGEGASVLDVGCSVGYLADALNERGCTVSGFEYDAEAAERARPKLDQLVVGDLNELPLAEAFAGRTFDRIVFGDVLEHLIDPVAVLRSAVEILAPEGQIVISIPNVAHGSLRLALLQGRWRYRDTGLLDRTHIRFFTLESLHEMLVEAGLAAKTVRATTADPLAVEVEIDADRIPGEVVEWVRHQPRALDYQYVLSAVVQDPESPGSTPPVEHVVPDELVRIADVHTQRAAEAAEVEHHALRIRDHVIGLEAQVGRAEAEIKKLQEKNEGLYRELVDVIEDRQQIRSSSTWRAGRALTAPIRLVKRAVR</sequence>
<evidence type="ECO:0000313" key="3">
    <source>
        <dbReference type="Proteomes" id="UP000698059"/>
    </source>
</evidence>
<accession>A0ABS2LIV0</accession>
<dbReference type="PANTHER" id="PTHR43861">
    <property type="entry name" value="TRANS-ACONITATE 2-METHYLTRANSFERASE-RELATED"/>
    <property type="match status" value="1"/>
</dbReference>
<dbReference type="SUPFAM" id="SSF53335">
    <property type="entry name" value="S-adenosyl-L-methionine-dependent methyltransferases"/>
    <property type="match status" value="1"/>
</dbReference>
<organism evidence="2 3">
    <name type="scientific">Oerskovia jenensis</name>
    <dbReference type="NCBI Taxonomy" id="162169"/>
    <lineage>
        <taxon>Bacteria</taxon>
        <taxon>Bacillati</taxon>
        <taxon>Actinomycetota</taxon>
        <taxon>Actinomycetes</taxon>
        <taxon>Micrococcales</taxon>
        <taxon>Cellulomonadaceae</taxon>
        <taxon>Oerskovia</taxon>
    </lineage>
</organism>
<keyword evidence="1" id="KW-0175">Coiled coil</keyword>
<dbReference type="GO" id="GO:0008168">
    <property type="term" value="F:methyltransferase activity"/>
    <property type="evidence" value="ECO:0007669"/>
    <property type="project" value="UniProtKB-KW"/>
</dbReference>